<evidence type="ECO:0000313" key="1">
    <source>
        <dbReference type="EMBL" id="KAK0508900.1"/>
    </source>
</evidence>
<dbReference type="Proteomes" id="UP001166286">
    <property type="component" value="Unassembled WGS sequence"/>
</dbReference>
<evidence type="ECO:0008006" key="3">
    <source>
        <dbReference type="Google" id="ProtNLM"/>
    </source>
</evidence>
<comment type="caution">
    <text evidence="1">The sequence shown here is derived from an EMBL/GenBank/DDBJ whole genome shotgun (WGS) entry which is preliminary data.</text>
</comment>
<reference evidence="1" key="1">
    <citation type="submission" date="2023-03" db="EMBL/GenBank/DDBJ databases">
        <title>Complete genome of Cladonia borealis.</title>
        <authorList>
            <person name="Park H."/>
        </authorList>
    </citation>
    <scope>NUCLEOTIDE SEQUENCE</scope>
    <source>
        <strain evidence="1">ANT050790</strain>
    </source>
</reference>
<gene>
    <name evidence="1" type="ORF">JMJ35_008271</name>
</gene>
<dbReference type="AlphaFoldDB" id="A0AA39QTJ0"/>
<keyword evidence="2" id="KW-1185">Reference proteome</keyword>
<organism evidence="1 2">
    <name type="scientific">Cladonia borealis</name>
    <dbReference type="NCBI Taxonomy" id="184061"/>
    <lineage>
        <taxon>Eukaryota</taxon>
        <taxon>Fungi</taxon>
        <taxon>Dikarya</taxon>
        <taxon>Ascomycota</taxon>
        <taxon>Pezizomycotina</taxon>
        <taxon>Lecanoromycetes</taxon>
        <taxon>OSLEUM clade</taxon>
        <taxon>Lecanoromycetidae</taxon>
        <taxon>Lecanorales</taxon>
        <taxon>Lecanorineae</taxon>
        <taxon>Cladoniaceae</taxon>
        <taxon>Cladonia</taxon>
    </lineage>
</organism>
<name>A0AA39QTJ0_9LECA</name>
<dbReference type="Gene3D" id="1.10.600.10">
    <property type="entry name" value="Farnesyl Diphosphate Synthase"/>
    <property type="match status" value="1"/>
</dbReference>
<dbReference type="Pfam" id="PF19086">
    <property type="entry name" value="Terpene_syn_C_2"/>
    <property type="match status" value="1"/>
</dbReference>
<accession>A0AA39QTJ0</accession>
<sequence length="363" mass="41621">MSREPVSWSPSIQSSRSRLTTLILSLPLVQAFTSRLADILTMGFVWSRQVVPYVPCNKPPPTIFDIQCHSRADAVCAELDSFYLKHWPFKSQKERDRFFASQTNRWGCLAFPMADDDRLLDTIKVNTLLFLLDDVAEDMSLEEGKRFYKKLIPIAMGKKLPNRNDPYEWITYDVWKSMRACDKELADQVLREALVCITAQVDSVRFACPDMGSLLQQRIKEGGCAFVAALVRYSARLHVPTETMKALEGIHESYGKLGIIVNDIHSFNKELRLWNQDHKEGAKMLNIVKNMSIDAGVSYSTAKRILWVLCREWEIDHQELVAKVVAGKGGADPTLKMYLKGLEYVLGGNEYWSETTQRYHWRD</sequence>
<proteinExistence type="predicted"/>
<dbReference type="InterPro" id="IPR008949">
    <property type="entry name" value="Isoprenoid_synthase_dom_sf"/>
</dbReference>
<dbReference type="EMBL" id="JAFEKC020000019">
    <property type="protein sequence ID" value="KAK0508900.1"/>
    <property type="molecule type" value="Genomic_DNA"/>
</dbReference>
<dbReference type="SUPFAM" id="SSF48576">
    <property type="entry name" value="Terpenoid synthases"/>
    <property type="match status" value="1"/>
</dbReference>
<evidence type="ECO:0000313" key="2">
    <source>
        <dbReference type="Proteomes" id="UP001166286"/>
    </source>
</evidence>
<protein>
    <recommendedName>
        <fullName evidence="3">Aristolochene synthase</fullName>
    </recommendedName>
</protein>